<name>A0A8M1GG48_URSMA</name>
<feature type="compositionally biased region" description="Basic and acidic residues" evidence="1">
    <location>
        <begin position="25"/>
        <end position="38"/>
    </location>
</feature>
<accession>A0A8M1GG48</accession>
<dbReference type="KEGG" id="umr:121104695"/>
<reference evidence="3" key="2">
    <citation type="submission" date="2025-08" db="UniProtKB">
        <authorList>
            <consortium name="RefSeq"/>
        </authorList>
    </citation>
    <scope>IDENTIFICATION</scope>
    <source>
        <tissue evidence="3">Whole blood</tissue>
    </source>
</reference>
<organism evidence="2 3">
    <name type="scientific">Ursus maritimus</name>
    <name type="common">Polar bear</name>
    <name type="synonym">Thalarctos maritimus</name>
    <dbReference type="NCBI Taxonomy" id="29073"/>
    <lineage>
        <taxon>Eukaryota</taxon>
        <taxon>Metazoa</taxon>
        <taxon>Chordata</taxon>
        <taxon>Craniata</taxon>
        <taxon>Vertebrata</taxon>
        <taxon>Euteleostomi</taxon>
        <taxon>Mammalia</taxon>
        <taxon>Eutheria</taxon>
        <taxon>Laurasiatheria</taxon>
        <taxon>Carnivora</taxon>
        <taxon>Caniformia</taxon>
        <taxon>Ursidae</taxon>
        <taxon>Ursus</taxon>
    </lineage>
</organism>
<keyword evidence="2" id="KW-1185">Reference proteome</keyword>
<evidence type="ECO:0000313" key="3">
    <source>
        <dbReference type="RefSeq" id="XP_040494636.1"/>
    </source>
</evidence>
<dbReference type="Proteomes" id="UP000261680">
    <property type="component" value="Chromosome X"/>
</dbReference>
<sequence length="263" mass="27552">MERRAGVGTAPEGGRVTGYEAAGVRSEDHPLPRTRAPDPRPLFPARRPGAELPRRPGRRGGGSHGCARAGPHVPLQTALGQAQAVTPHPQGEEGNHRDLYAAPGGRLGGGPLAPGTRGRPHGGGNVTAVGTSGNCGSPPAPATPGNVTYLHRPLTSGKGFSPDLQHRHPKPSSTAFRLSARVHAGGRRGMLAVRRSVSLKHKANAEGRGERPACTPGPVCWSYRLRSNRKTGENVHVDLSTGHSVPAEIWNQGGRRSPFPLCT</sequence>
<dbReference type="GeneID" id="121104695"/>
<gene>
    <name evidence="3" type="primary">LOC121104695</name>
</gene>
<protein>
    <submittedName>
        <fullName evidence="3">Uncharacterized protein LOC121104695</fullName>
    </submittedName>
</protein>
<evidence type="ECO:0000313" key="2">
    <source>
        <dbReference type="Proteomes" id="UP000261680"/>
    </source>
</evidence>
<dbReference type="AlphaFoldDB" id="A0A8M1GG48"/>
<feature type="region of interest" description="Disordered" evidence="1">
    <location>
        <begin position="1"/>
        <end position="71"/>
    </location>
</feature>
<evidence type="ECO:0000256" key="1">
    <source>
        <dbReference type="SAM" id="MobiDB-lite"/>
    </source>
</evidence>
<feature type="compositionally biased region" description="Basic and acidic residues" evidence="1">
    <location>
        <begin position="90"/>
        <end position="99"/>
    </location>
</feature>
<feature type="region of interest" description="Disordered" evidence="1">
    <location>
        <begin position="84"/>
        <end position="126"/>
    </location>
</feature>
<proteinExistence type="predicted"/>
<reference evidence="2" key="1">
    <citation type="submission" date="2024-06" db="UniProtKB">
        <authorList>
            <consortium name="RefSeq"/>
        </authorList>
    </citation>
    <scope>NUCLEOTIDE SEQUENCE [LARGE SCALE GENOMIC DNA]</scope>
</reference>
<dbReference type="RefSeq" id="XP_040494636.1">
    <property type="nucleotide sequence ID" value="XM_040638702.1"/>
</dbReference>